<protein>
    <submittedName>
        <fullName evidence="1">Uncharacterized protein</fullName>
    </submittedName>
</protein>
<proteinExistence type="predicted"/>
<organism evidence="1 2">
    <name type="scientific">Leptidea sinapis</name>
    <dbReference type="NCBI Taxonomy" id="189913"/>
    <lineage>
        <taxon>Eukaryota</taxon>
        <taxon>Metazoa</taxon>
        <taxon>Ecdysozoa</taxon>
        <taxon>Arthropoda</taxon>
        <taxon>Hexapoda</taxon>
        <taxon>Insecta</taxon>
        <taxon>Pterygota</taxon>
        <taxon>Neoptera</taxon>
        <taxon>Endopterygota</taxon>
        <taxon>Lepidoptera</taxon>
        <taxon>Glossata</taxon>
        <taxon>Ditrysia</taxon>
        <taxon>Papilionoidea</taxon>
        <taxon>Pieridae</taxon>
        <taxon>Dismorphiinae</taxon>
        <taxon>Leptidea</taxon>
    </lineage>
</organism>
<dbReference type="Proteomes" id="UP000324832">
    <property type="component" value="Unassembled WGS sequence"/>
</dbReference>
<evidence type="ECO:0000313" key="2">
    <source>
        <dbReference type="Proteomes" id="UP000324832"/>
    </source>
</evidence>
<gene>
    <name evidence="1" type="ORF">LSINAPIS_LOCUS9242</name>
</gene>
<reference evidence="1 2" key="1">
    <citation type="submission" date="2017-07" db="EMBL/GenBank/DDBJ databases">
        <authorList>
            <person name="Talla V."/>
            <person name="Backstrom N."/>
        </authorList>
    </citation>
    <scope>NUCLEOTIDE SEQUENCE [LARGE SCALE GENOMIC DNA]</scope>
</reference>
<dbReference type="AlphaFoldDB" id="A0A5E4QLC8"/>
<dbReference type="EMBL" id="FZQP02003368">
    <property type="protein sequence ID" value="VVC98103.1"/>
    <property type="molecule type" value="Genomic_DNA"/>
</dbReference>
<accession>A0A5E4QLC8</accession>
<evidence type="ECO:0000313" key="1">
    <source>
        <dbReference type="EMBL" id="VVC98103.1"/>
    </source>
</evidence>
<keyword evidence="2" id="KW-1185">Reference proteome</keyword>
<name>A0A5E4QLC8_9NEOP</name>
<sequence>MLDINIGPAQILAVSLNTYAEVKNWVLPAGGMVRGRHPTSDRLHDSMSASRYCHALARKAMNDTLFTFRAVHVAEAFKKPNKFLERRIRERKIEVEKILYSNEQRYAKGGMSMMSAFSERWKCTGVRRSPRGHQFARSARGERLFTVL</sequence>